<dbReference type="InterPro" id="IPR031107">
    <property type="entry name" value="Small_HSP"/>
</dbReference>
<comment type="caution">
    <text evidence="5">The sequence shown here is derived from an EMBL/GenBank/DDBJ whole genome shotgun (WGS) entry which is preliminary data.</text>
</comment>
<accession>A0A1F6FG67</accession>
<dbReference type="InterPro" id="IPR008978">
    <property type="entry name" value="HSP20-like_chaperone"/>
</dbReference>
<evidence type="ECO:0000256" key="2">
    <source>
        <dbReference type="RuleBase" id="RU003616"/>
    </source>
</evidence>
<dbReference type="CDD" id="cd06464">
    <property type="entry name" value="ACD_sHsps-like"/>
    <property type="match status" value="1"/>
</dbReference>
<sequence length="171" mass="19691">MKKPSFLERLTGSVPAQDYDRILDEEHRFGDEVDQETETFTEDEEWDADAQGEHTQQEGELPVDMYQTNDAIIIKALVAGVSPTDLDISITRDMVTIRGVREEYQETNDDNYFHRELFWGGFTRTLVLPEEVVIDEAEAQEKHGLLEIRLPKLDKHRSTQLKVRSNIVAGK</sequence>
<dbReference type="Gene3D" id="2.60.40.790">
    <property type="match status" value="1"/>
</dbReference>
<dbReference type="STRING" id="1798525.A3G90_02155"/>
<evidence type="ECO:0000313" key="6">
    <source>
        <dbReference type="Proteomes" id="UP000177325"/>
    </source>
</evidence>
<dbReference type="EMBL" id="MFMM01000001">
    <property type="protein sequence ID" value="OGG84859.1"/>
    <property type="molecule type" value="Genomic_DNA"/>
</dbReference>
<dbReference type="Pfam" id="PF00011">
    <property type="entry name" value="HSP20"/>
    <property type="match status" value="1"/>
</dbReference>
<dbReference type="PROSITE" id="PS01031">
    <property type="entry name" value="SHSP"/>
    <property type="match status" value="1"/>
</dbReference>
<comment type="similarity">
    <text evidence="1 2">Belongs to the small heat shock protein (HSP20) family.</text>
</comment>
<dbReference type="InterPro" id="IPR002068">
    <property type="entry name" value="A-crystallin/Hsp20_dom"/>
</dbReference>
<protein>
    <recommendedName>
        <fullName evidence="4">SHSP domain-containing protein</fullName>
    </recommendedName>
</protein>
<organism evidence="5 6">
    <name type="scientific">Candidatus Kaiserbacteria bacterium RIFCSPLOWO2_12_FULL_45_26</name>
    <dbReference type="NCBI Taxonomy" id="1798525"/>
    <lineage>
        <taxon>Bacteria</taxon>
        <taxon>Candidatus Kaiseribacteriota</taxon>
    </lineage>
</organism>
<dbReference type="AlphaFoldDB" id="A0A1F6FG67"/>
<reference evidence="5 6" key="1">
    <citation type="journal article" date="2016" name="Nat. Commun.">
        <title>Thousands of microbial genomes shed light on interconnected biogeochemical processes in an aquifer system.</title>
        <authorList>
            <person name="Anantharaman K."/>
            <person name="Brown C.T."/>
            <person name="Hug L.A."/>
            <person name="Sharon I."/>
            <person name="Castelle C.J."/>
            <person name="Probst A.J."/>
            <person name="Thomas B.C."/>
            <person name="Singh A."/>
            <person name="Wilkins M.J."/>
            <person name="Karaoz U."/>
            <person name="Brodie E.L."/>
            <person name="Williams K.H."/>
            <person name="Hubbard S.S."/>
            <person name="Banfield J.F."/>
        </authorList>
    </citation>
    <scope>NUCLEOTIDE SEQUENCE [LARGE SCALE GENOMIC DNA]</scope>
</reference>
<gene>
    <name evidence="5" type="ORF">A3G90_02155</name>
</gene>
<proteinExistence type="inferred from homology"/>
<evidence type="ECO:0000259" key="4">
    <source>
        <dbReference type="PROSITE" id="PS01031"/>
    </source>
</evidence>
<feature type="region of interest" description="Disordered" evidence="3">
    <location>
        <begin position="28"/>
        <end position="58"/>
    </location>
</feature>
<name>A0A1F6FG67_9BACT</name>
<feature type="domain" description="SHSP" evidence="4">
    <location>
        <begin position="54"/>
        <end position="170"/>
    </location>
</feature>
<dbReference type="SUPFAM" id="SSF49764">
    <property type="entry name" value="HSP20-like chaperones"/>
    <property type="match status" value="1"/>
</dbReference>
<dbReference type="PANTHER" id="PTHR11527">
    <property type="entry name" value="HEAT-SHOCK PROTEIN 20 FAMILY MEMBER"/>
    <property type="match status" value="1"/>
</dbReference>
<dbReference type="Proteomes" id="UP000177325">
    <property type="component" value="Unassembled WGS sequence"/>
</dbReference>
<evidence type="ECO:0000313" key="5">
    <source>
        <dbReference type="EMBL" id="OGG84859.1"/>
    </source>
</evidence>
<evidence type="ECO:0000256" key="3">
    <source>
        <dbReference type="SAM" id="MobiDB-lite"/>
    </source>
</evidence>
<evidence type="ECO:0000256" key="1">
    <source>
        <dbReference type="PROSITE-ProRule" id="PRU00285"/>
    </source>
</evidence>
<feature type="compositionally biased region" description="Acidic residues" evidence="3">
    <location>
        <begin position="32"/>
        <end position="50"/>
    </location>
</feature>